<evidence type="ECO:0000313" key="4">
    <source>
        <dbReference type="EMBL" id="OOV85882.1"/>
    </source>
</evidence>
<keyword evidence="1" id="KW-0378">Hydrolase</keyword>
<keyword evidence="1" id="KW-1208">Phospholipid metabolism</keyword>
<dbReference type="Pfam" id="PF04608">
    <property type="entry name" value="PgpA"/>
    <property type="match status" value="1"/>
</dbReference>
<protein>
    <recommendedName>
        <fullName evidence="1">Phosphatidylglycerophosphatase A</fullName>
        <ecNumber evidence="1">3.1.3.27</ecNumber>
    </recommendedName>
    <alternativeName>
        <fullName evidence="1">Phosphatidylglycerolphosphate phosphatase A</fullName>
    </alternativeName>
</protein>
<evidence type="ECO:0000259" key="3">
    <source>
        <dbReference type="Pfam" id="PF04608"/>
    </source>
</evidence>
<dbReference type="InterPro" id="IPR036681">
    <property type="entry name" value="PgpA-like_sf"/>
</dbReference>
<dbReference type="GO" id="GO:0005886">
    <property type="term" value="C:plasma membrane"/>
    <property type="evidence" value="ECO:0007669"/>
    <property type="project" value="UniProtKB-SubCell"/>
</dbReference>
<keyword evidence="2" id="KW-1133">Transmembrane helix</keyword>
<dbReference type="EC" id="3.1.3.27" evidence="1"/>
<gene>
    <name evidence="4" type="ORF">BTA35_0216255</name>
</gene>
<keyword evidence="1" id="KW-0595">Phospholipid degradation</keyword>
<dbReference type="AlphaFoldDB" id="A0A1T1H7R4"/>
<keyword evidence="1" id="KW-0479">Metal-binding</keyword>
<dbReference type="CDD" id="cd06971">
    <property type="entry name" value="PgpA"/>
    <property type="match status" value="1"/>
</dbReference>
<comment type="subcellular location">
    <subcellularLocation>
        <location evidence="1">Cell inner membrane</location>
        <topology evidence="1">Multi-pass membrane protein</topology>
    </subcellularLocation>
</comment>
<name>A0A1T1H7R4_OCELI</name>
<evidence type="ECO:0000256" key="2">
    <source>
        <dbReference type="SAM" id="Phobius"/>
    </source>
</evidence>
<sequence>MNRAPSSVWRNPVHFLAFGLGSGAAPWAPGTAGTAAAVIPYLLWIQFLSPLWFIALLGLTFVVGVWLCERTSEDLGVHDHSGIVWDEFVGYWLTMFLAPQGWEWALVGFVLFRFFDVLKPWPVKWADRRVAGGFGIMVDDVLAGIYAWLGMQILMRLW</sequence>
<dbReference type="GO" id="GO:0006655">
    <property type="term" value="P:phosphatidylglycerol biosynthetic process"/>
    <property type="evidence" value="ECO:0007669"/>
    <property type="project" value="UniProtKB-UniPathway"/>
</dbReference>
<keyword evidence="1" id="KW-0443">Lipid metabolism</keyword>
<dbReference type="Proteomes" id="UP000190064">
    <property type="component" value="Unassembled WGS sequence"/>
</dbReference>
<keyword evidence="1" id="KW-0460">Magnesium</keyword>
<dbReference type="UniPathway" id="UPA00084">
    <property type="reaction ID" value="UER00504"/>
</dbReference>
<feature type="transmembrane region" description="Helical" evidence="2">
    <location>
        <begin position="89"/>
        <end position="115"/>
    </location>
</feature>
<dbReference type="InterPro" id="IPR007686">
    <property type="entry name" value="YutG/PgpA"/>
</dbReference>
<evidence type="ECO:0000313" key="5">
    <source>
        <dbReference type="Proteomes" id="UP000190064"/>
    </source>
</evidence>
<evidence type="ECO:0000256" key="1">
    <source>
        <dbReference type="PIRNR" id="PIRNR006162"/>
    </source>
</evidence>
<comment type="function">
    <text evidence="1">Lipid phosphatase which dephosphorylates phosphatidylglycerophosphate (PGP) to phosphatidylglycerol (PG).</text>
</comment>
<dbReference type="InterPro" id="IPR026037">
    <property type="entry name" value="PgpA"/>
</dbReference>
<dbReference type="RefSeq" id="WP_078320869.1">
    <property type="nucleotide sequence ID" value="NZ_FXTS01000014.1"/>
</dbReference>
<dbReference type="PANTHER" id="PTHR36305:SF1">
    <property type="entry name" value="PHOSPHATIDYLGLYCEROPHOSPHATASE A"/>
    <property type="match status" value="1"/>
</dbReference>
<organism evidence="4 5">
    <name type="scientific">Oceanospirillum linum</name>
    <dbReference type="NCBI Taxonomy" id="966"/>
    <lineage>
        <taxon>Bacteria</taxon>
        <taxon>Pseudomonadati</taxon>
        <taxon>Pseudomonadota</taxon>
        <taxon>Gammaproteobacteria</taxon>
        <taxon>Oceanospirillales</taxon>
        <taxon>Oceanospirillaceae</taxon>
        <taxon>Oceanospirillum</taxon>
    </lineage>
</organism>
<dbReference type="STRING" id="966.BTA35_0216255"/>
<keyword evidence="1" id="KW-0442">Lipid degradation</keyword>
<keyword evidence="5" id="KW-1185">Reference proteome</keyword>
<dbReference type="GO" id="GO:0046872">
    <property type="term" value="F:metal ion binding"/>
    <property type="evidence" value="ECO:0007669"/>
    <property type="project" value="UniProtKB-KW"/>
</dbReference>
<keyword evidence="1" id="KW-1003">Cell membrane</keyword>
<comment type="cofactor">
    <cofactor evidence="1">
        <name>Mg(2+)</name>
        <dbReference type="ChEBI" id="CHEBI:18420"/>
    </cofactor>
</comment>
<comment type="catalytic activity">
    <reaction evidence="1">
        <text>a 1,2-diacyl-sn-glycero-3-phospho-(1'-sn-glycero-3'-phosphate) + H2O = a 1,2-diacyl-sn-glycero-3-phospho-(1'-sn-glycerol) + phosphate</text>
        <dbReference type="Rhea" id="RHEA:33751"/>
        <dbReference type="ChEBI" id="CHEBI:15377"/>
        <dbReference type="ChEBI" id="CHEBI:43474"/>
        <dbReference type="ChEBI" id="CHEBI:60110"/>
        <dbReference type="ChEBI" id="CHEBI:64716"/>
        <dbReference type="EC" id="3.1.3.27"/>
    </reaction>
</comment>
<keyword evidence="1 2" id="KW-0812">Transmembrane</keyword>
<comment type="pathway">
    <text evidence="1">Phospholipid metabolism; phosphatidylglycerol biosynthesis; phosphatidylglycerol from CDP-diacylglycerol: step 2/2.</text>
</comment>
<dbReference type="PANTHER" id="PTHR36305">
    <property type="entry name" value="PHOSPHATIDYLGLYCEROPHOSPHATASE A"/>
    <property type="match status" value="1"/>
</dbReference>
<dbReference type="GO" id="GO:0009395">
    <property type="term" value="P:phospholipid catabolic process"/>
    <property type="evidence" value="ECO:0007669"/>
    <property type="project" value="UniProtKB-KW"/>
</dbReference>
<dbReference type="PIRSF" id="PIRSF006162">
    <property type="entry name" value="PgpA"/>
    <property type="match status" value="1"/>
</dbReference>
<keyword evidence="1 2" id="KW-0472">Membrane</keyword>
<dbReference type="EMBL" id="MTSD02000012">
    <property type="protein sequence ID" value="OOV85882.1"/>
    <property type="molecule type" value="Genomic_DNA"/>
</dbReference>
<proteinExistence type="predicted"/>
<reference evidence="4" key="1">
    <citation type="submission" date="2017-02" db="EMBL/GenBank/DDBJ databases">
        <title>Draft Genome Sequence of the Salt Water Bacterium Oceanospirillum linum ATCC 11336.</title>
        <authorList>
            <person name="Trachtenberg A.M."/>
            <person name="Carney J.G."/>
            <person name="Linnane J.D."/>
            <person name="Rheaume B.A."/>
            <person name="Pitts N.L."/>
            <person name="Mykles D.L."/>
            <person name="Maclea K.S."/>
        </authorList>
    </citation>
    <scope>NUCLEOTIDE SEQUENCE [LARGE SCALE GENOMIC DNA]</scope>
    <source>
        <strain evidence="4">ATCC 11336</strain>
    </source>
</reference>
<accession>A0A1T1H7R4</accession>
<keyword evidence="1" id="KW-0997">Cell inner membrane</keyword>
<comment type="caution">
    <text evidence="4">The sequence shown here is derived from an EMBL/GenBank/DDBJ whole genome shotgun (WGS) entry which is preliminary data.</text>
</comment>
<dbReference type="SUPFAM" id="SSF101307">
    <property type="entry name" value="YutG-like"/>
    <property type="match status" value="1"/>
</dbReference>
<feature type="domain" description="YutG/PgpA" evidence="3">
    <location>
        <begin position="16"/>
        <end position="154"/>
    </location>
</feature>
<feature type="transmembrane region" description="Helical" evidence="2">
    <location>
        <begin position="130"/>
        <end position="149"/>
    </location>
</feature>
<dbReference type="GO" id="GO:0008962">
    <property type="term" value="F:phosphatidylglycerophosphatase activity"/>
    <property type="evidence" value="ECO:0007669"/>
    <property type="project" value="UniProtKB-EC"/>
</dbReference>
<feature type="transmembrane region" description="Helical" evidence="2">
    <location>
        <begin position="47"/>
        <end position="68"/>
    </location>
</feature>